<keyword evidence="3" id="KW-0929">Antimicrobial</keyword>
<evidence type="ECO:0000256" key="3">
    <source>
        <dbReference type="ARBA" id="ARBA00022529"/>
    </source>
</evidence>
<sequence>MLLPDMSNKSKVRFLIVLGVLALILCGSEVESKKYMRCELTRVMVENYRFQKTLMSNWICLIEHESNLDTNKVTRNTNNSKNYGLFQINSKDYCAEGRKGGVCNMKCEDLSNDDISDDIACAKTIQERDGFKYWKGWSRYCRNTQNLPNLDVTCKLSSLSSAYRSPNAY</sequence>
<evidence type="ECO:0000256" key="6">
    <source>
        <dbReference type="ARBA" id="ARBA00022801"/>
    </source>
</evidence>
<evidence type="ECO:0000313" key="12">
    <source>
        <dbReference type="Proteomes" id="UP000515160"/>
    </source>
</evidence>
<dbReference type="GO" id="GO:0042742">
    <property type="term" value="P:defense response to bacterium"/>
    <property type="evidence" value="ECO:0007669"/>
    <property type="project" value="UniProtKB-KW"/>
</dbReference>
<evidence type="ECO:0000256" key="9">
    <source>
        <dbReference type="RuleBase" id="RU004440"/>
    </source>
</evidence>
<dbReference type="PROSITE" id="PS51348">
    <property type="entry name" value="GLYCOSYL_HYDROL_F22_2"/>
    <property type="match status" value="1"/>
</dbReference>
<evidence type="ECO:0000256" key="7">
    <source>
        <dbReference type="ARBA" id="ARBA00023157"/>
    </source>
</evidence>
<keyword evidence="12" id="KW-1185">Reference proteome</keyword>
<evidence type="ECO:0000256" key="4">
    <source>
        <dbReference type="ARBA" id="ARBA00022638"/>
    </source>
</evidence>
<dbReference type="InterPro" id="IPR023346">
    <property type="entry name" value="Lysozyme-like_dom_sf"/>
</dbReference>
<reference evidence="13 14" key="1">
    <citation type="submission" date="2025-04" db="UniProtKB">
        <authorList>
            <consortium name="RefSeq"/>
        </authorList>
    </citation>
    <scope>IDENTIFICATION</scope>
    <source>
        <strain evidence="13 14">15112-1751.03</strain>
        <tissue evidence="13 14">Whole Adult</tissue>
    </source>
</reference>
<dbReference type="SUPFAM" id="SSF53955">
    <property type="entry name" value="Lysozyme-like"/>
    <property type="match status" value="1"/>
</dbReference>
<evidence type="ECO:0000256" key="8">
    <source>
        <dbReference type="ARBA" id="ARBA00023295"/>
    </source>
</evidence>
<organism evidence="12 13">
    <name type="scientific">Drosophila albomicans</name>
    <name type="common">Fruit fly</name>
    <dbReference type="NCBI Taxonomy" id="7291"/>
    <lineage>
        <taxon>Eukaryota</taxon>
        <taxon>Metazoa</taxon>
        <taxon>Ecdysozoa</taxon>
        <taxon>Arthropoda</taxon>
        <taxon>Hexapoda</taxon>
        <taxon>Insecta</taxon>
        <taxon>Pterygota</taxon>
        <taxon>Neoptera</taxon>
        <taxon>Endopterygota</taxon>
        <taxon>Diptera</taxon>
        <taxon>Brachycera</taxon>
        <taxon>Muscomorpha</taxon>
        <taxon>Ephydroidea</taxon>
        <taxon>Drosophilidae</taxon>
        <taxon>Drosophila</taxon>
    </lineage>
</organism>
<dbReference type="GO" id="GO:0031640">
    <property type="term" value="P:killing of cells of another organism"/>
    <property type="evidence" value="ECO:0007669"/>
    <property type="project" value="UniProtKB-KW"/>
</dbReference>
<feature type="chain" id="PRO_5044654802" description="lysozyme" evidence="10">
    <location>
        <begin position="33"/>
        <end position="169"/>
    </location>
</feature>
<evidence type="ECO:0000256" key="1">
    <source>
        <dbReference type="ARBA" id="ARBA00000632"/>
    </source>
</evidence>
<gene>
    <name evidence="13 14" type="primary">LOC117569678</name>
</gene>
<dbReference type="CDD" id="cd16899">
    <property type="entry name" value="LYZ_C_invert"/>
    <property type="match status" value="1"/>
</dbReference>
<dbReference type="InterPro" id="IPR001916">
    <property type="entry name" value="Glyco_hydro_22"/>
</dbReference>
<dbReference type="Pfam" id="PF00062">
    <property type="entry name" value="Lys"/>
    <property type="match status" value="1"/>
</dbReference>
<keyword evidence="7" id="KW-1015">Disulfide bond</keyword>
<keyword evidence="5 10" id="KW-0732">Signal</keyword>
<evidence type="ECO:0000256" key="2">
    <source>
        <dbReference type="ARBA" id="ARBA00012732"/>
    </source>
</evidence>
<proteinExistence type="inferred from homology"/>
<dbReference type="GeneID" id="117569678"/>
<evidence type="ECO:0000313" key="13">
    <source>
        <dbReference type="RefSeq" id="XP_034106817.1"/>
    </source>
</evidence>
<dbReference type="GO" id="GO:0003796">
    <property type="term" value="F:lysozyme activity"/>
    <property type="evidence" value="ECO:0007669"/>
    <property type="project" value="UniProtKB-EC"/>
</dbReference>
<feature type="domain" description="Glycosyl hydrolases family 22 (GH22)" evidence="11">
    <location>
        <begin position="103"/>
        <end position="121"/>
    </location>
</feature>
<dbReference type="AlphaFoldDB" id="A0A6P8YIH9"/>
<dbReference type="Proteomes" id="UP000515160">
    <property type="component" value="Chromosome 3"/>
</dbReference>
<dbReference type="FunFam" id="1.10.530.10:FF:000024">
    <property type="entry name" value="C-type lysozyme"/>
    <property type="match status" value="1"/>
</dbReference>
<comment type="catalytic activity">
    <reaction evidence="1">
        <text>Hydrolysis of (1-&gt;4)-beta-linkages between N-acetylmuramic acid and N-acetyl-D-glucosamine residues in a peptidoglycan and between N-acetyl-D-glucosamine residues in chitodextrins.</text>
        <dbReference type="EC" id="3.2.1.17"/>
    </reaction>
</comment>
<evidence type="ECO:0000256" key="5">
    <source>
        <dbReference type="ARBA" id="ARBA00022729"/>
    </source>
</evidence>
<dbReference type="InterPro" id="IPR019799">
    <property type="entry name" value="Glyco_hydro_22_CS"/>
</dbReference>
<keyword evidence="4" id="KW-0081">Bacteriolytic enzyme</keyword>
<evidence type="ECO:0000313" key="14">
    <source>
        <dbReference type="RefSeq" id="XP_051861666.1"/>
    </source>
</evidence>
<dbReference type="PRINTS" id="PR00135">
    <property type="entry name" value="LYZLACT"/>
</dbReference>
<feature type="signal peptide" evidence="10">
    <location>
        <begin position="1"/>
        <end position="32"/>
    </location>
</feature>
<name>A0A6P8YIH9_DROAB</name>
<evidence type="ECO:0000259" key="11">
    <source>
        <dbReference type="PROSITE" id="PS00128"/>
    </source>
</evidence>
<dbReference type="RefSeq" id="XP_034106817.1">
    <property type="nucleotide sequence ID" value="XM_034250926.2"/>
</dbReference>
<keyword evidence="6" id="KW-0378">Hydrolase</keyword>
<keyword evidence="8" id="KW-0326">Glycosidase</keyword>
<evidence type="ECO:0000256" key="10">
    <source>
        <dbReference type="SAM" id="SignalP"/>
    </source>
</evidence>
<comment type="similarity">
    <text evidence="9">Belongs to the glycosyl hydrolase 22 family.</text>
</comment>
<protein>
    <recommendedName>
        <fullName evidence="2">lysozyme</fullName>
        <ecNumber evidence="2">3.2.1.17</ecNumber>
    </recommendedName>
</protein>
<dbReference type="SMART" id="SM00263">
    <property type="entry name" value="LYZ1"/>
    <property type="match status" value="1"/>
</dbReference>
<dbReference type="PROSITE" id="PS00128">
    <property type="entry name" value="GLYCOSYL_HYDROL_F22_1"/>
    <property type="match status" value="1"/>
</dbReference>
<dbReference type="Gene3D" id="1.10.530.10">
    <property type="match status" value="1"/>
</dbReference>
<accession>A0A6P8YIH9</accession>
<dbReference type="PANTHER" id="PTHR11407">
    <property type="entry name" value="LYSOZYME C"/>
    <property type="match status" value="1"/>
</dbReference>
<dbReference type="PANTHER" id="PTHR11407:SF63">
    <property type="entry name" value="LYSOZYME C"/>
    <property type="match status" value="1"/>
</dbReference>
<dbReference type="OrthoDB" id="6692707at2759"/>
<dbReference type="EC" id="3.2.1.17" evidence="2"/>
<dbReference type="RefSeq" id="XP_051861666.1">
    <property type="nucleotide sequence ID" value="XM_052005706.1"/>
</dbReference>